<proteinExistence type="predicted"/>
<reference evidence="3 4" key="1">
    <citation type="submission" date="2018-10" db="EMBL/GenBank/DDBJ databases">
        <title>Sequencing the genomes of 1000 actinobacteria strains.</title>
        <authorList>
            <person name="Klenk H.-P."/>
        </authorList>
    </citation>
    <scope>NUCLEOTIDE SEQUENCE [LARGE SCALE GENOMIC DNA]</scope>
    <source>
        <strain evidence="3 4">DSM 43911</strain>
    </source>
</reference>
<dbReference type="InterPro" id="IPR000160">
    <property type="entry name" value="GGDEF_dom"/>
</dbReference>
<dbReference type="Pfam" id="PF00990">
    <property type="entry name" value="GGDEF"/>
    <property type="match status" value="1"/>
</dbReference>
<dbReference type="NCBIfam" id="TIGR00254">
    <property type="entry name" value="GGDEF"/>
    <property type="match status" value="1"/>
</dbReference>
<accession>A0A495X2X8</accession>
<dbReference type="SUPFAM" id="SSF55073">
    <property type="entry name" value="Nucleotide cyclase"/>
    <property type="match status" value="1"/>
</dbReference>
<dbReference type="PANTHER" id="PTHR45138">
    <property type="entry name" value="REGULATORY COMPONENTS OF SENSORY TRANSDUCTION SYSTEM"/>
    <property type="match status" value="1"/>
</dbReference>
<sequence>MGTVRSASSGDRRWSLWSLPRQALVYVLSVDLLALIAIAATTAWPVPAGAWPVFGVLAGCAALHLHCSRWIERIRRDHSHLPHVDLCSIWMLAGALVLPPSLAVALVVLVYAHRWWVVGRWDASRPPHRNVFTTSMMVLATSAAGAVAGVTGLREHLASGRPSGWLDFVGLVGAGAAQWLVNTALVAIVILLTVRPRSVRDAVGSASDNLLEAGQLAMGVFVALAVAWWPGFALPMVVAAVALHRTVLIHQLELAARTDAKTGLLNAEAWHLQASLELDRTRRQPPGATVGLFMIDVDHFKDINDTHGHQIGDAVLRRIAVALSGAVRRGDAVGRFGGEEFAVLLPGVEPGEAEAIAERIRRQVHQVVADDAEGGRVDGLTVSIGIAVWPSVAEDTVEGLLAAADAALYEAKRQGRDQVQVAGRHRRVRWMPAARSEHPGA</sequence>
<keyword evidence="1" id="KW-1133">Transmembrane helix</keyword>
<keyword evidence="4" id="KW-1185">Reference proteome</keyword>
<gene>
    <name evidence="3" type="ORF">DFJ66_1428</name>
</gene>
<dbReference type="FunFam" id="3.30.70.270:FF:000001">
    <property type="entry name" value="Diguanylate cyclase domain protein"/>
    <property type="match status" value="1"/>
</dbReference>
<dbReference type="InterPro" id="IPR050469">
    <property type="entry name" value="Diguanylate_Cyclase"/>
</dbReference>
<keyword evidence="1" id="KW-0472">Membrane</keyword>
<dbReference type="InterPro" id="IPR043128">
    <property type="entry name" value="Rev_trsase/Diguanyl_cyclase"/>
</dbReference>
<evidence type="ECO:0000256" key="1">
    <source>
        <dbReference type="SAM" id="Phobius"/>
    </source>
</evidence>
<dbReference type="OrthoDB" id="23692at2"/>
<evidence type="ECO:0000259" key="2">
    <source>
        <dbReference type="PROSITE" id="PS50887"/>
    </source>
</evidence>
<dbReference type="Proteomes" id="UP000272729">
    <property type="component" value="Unassembled WGS sequence"/>
</dbReference>
<evidence type="ECO:0000313" key="3">
    <source>
        <dbReference type="EMBL" id="RKT68247.1"/>
    </source>
</evidence>
<dbReference type="CDD" id="cd01949">
    <property type="entry name" value="GGDEF"/>
    <property type="match status" value="1"/>
</dbReference>
<feature type="transmembrane region" description="Helical" evidence="1">
    <location>
        <begin position="132"/>
        <end position="153"/>
    </location>
</feature>
<evidence type="ECO:0000313" key="4">
    <source>
        <dbReference type="Proteomes" id="UP000272729"/>
    </source>
</evidence>
<dbReference type="AlphaFoldDB" id="A0A495X2X8"/>
<organism evidence="3 4">
    <name type="scientific">Saccharothrix variisporea</name>
    <dbReference type="NCBI Taxonomy" id="543527"/>
    <lineage>
        <taxon>Bacteria</taxon>
        <taxon>Bacillati</taxon>
        <taxon>Actinomycetota</taxon>
        <taxon>Actinomycetes</taxon>
        <taxon>Pseudonocardiales</taxon>
        <taxon>Pseudonocardiaceae</taxon>
        <taxon>Saccharothrix</taxon>
    </lineage>
</organism>
<feature type="transmembrane region" description="Helical" evidence="1">
    <location>
        <begin position="214"/>
        <end position="243"/>
    </location>
</feature>
<dbReference type="Gene3D" id="3.30.70.270">
    <property type="match status" value="1"/>
</dbReference>
<feature type="transmembrane region" description="Helical" evidence="1">
    <location>
        <begin position="89"/>
        <end position="112"/>
    </location>
</feature>
<feature type="transmembrane region" description="Helical" evidence="1">
    <location>
        <begin position="165"/>
        <end position="194"/>
    </location>
</feature>
<dbReference type="GO" id="GO:0052621">
    <property type="term" value="F:diguanylate cyclase activity"/>
    <property type="evidence" value="ECO:0007669"/>
    <property type="project" value="TreeGrafter"/>
</dbReference>
<feature type="transmembrane region" description="Helical" evidence="1">
    <location>
        <begin position="23"/>
        <end position="44"/>
    </location>
</feature>
<dbReference type="PANTHER" id="PTHR45138:SF9">
    <property type="entry name" value="DIGUANYLATE CYCLASE DGCM-RELATED"/>
    <property type="match status" value="1"/>
</dbReference>
<feature type="domain" description="GGDEF" evidence="2">
    <location>
        <begin position="288"/>
        <end position="424"/>
    </location>
</feature>
<comment type="caution">
    <text evidence="3">The sequence shown here is derived from an EMBL/GenBank/DDBJ whole genome shotgun (WGS) entry which is preliminary data.</text>
</comment>
<dbReference type="PROSITE" id="PS50887">
    <property type="entry name" value="GGDEF"/>
    <property type="match status" value="1"/>
</dbReference>
<dbReference type="InterPro" id="IPR029787">
    <property type="entry name" value="Nucleotide_cyclase"/>
</dbReference>
<name>A0A495X2X8_9PSEU</name>
<keyword evidence="1" id="KW-0812">Transmembrane</keyword>
<dbReference type="SMART" id="SM00267">
    <property type="entry name" value="GGDEF"/>
    <property type="match status" value="1"/>
</dbReference>
<protein>
    <submittedName>
        <fullName evidence="3">Diguanylate cyclase (GGDEF)-like protein</fullName>
    </submittedName>
</protein>
<dbReference type="EMBL" id="RBXR01000001">
    <property type="protein sequence ID" value="RKT68247.1"/>
    <property type="molecule type" value="Genomic_DNA"/>
</dbReference>